<evidence type="ECO:0000256" key="8">
    <source>
        <dbReference type="PIRSR" id="PIRSR006487-1"/>
    </source>
</evidence>
<comment type="caution">
    <text evidence="11">The sequence shown here is derived from an EMBL/GenBank/DDBJ whole genome shotgun (WGS) entry which is preliminary data.</text>
</comment>
<dbReference type="GO" id="GO:0019464">
    <property type="term" value="P:glycine decarboxylation via glycine cleavage system"/>
    <property type="evidence" value="ECO:0007669"/>
    <property type="project" value="UniProtKB-UniRule"/>
</dbReference>
<dbReference type="GO" id="GO:0004047">
    <property type="term" value="F:aminomethyltransferase activity"/>
    <property type="evidence" value="ECO:0007669"/>
    <property type="project" value="UniProtKB-UniRule"/>
</dbReference>
<reference evidence="12" key="1">
    <citation type="submission" date="2019-07" db="EMBL/GenBank/DDBJ databases">
        <title>Arthrobacter KR32 sp. nov., isolated from mountain cheese made of cows milk.</title>
        <authorList>
            <person name="Flegler A."/>
        </authorList>
    </citation>
    <scope>NUCLEOTIDE SEQUENCE [LARGE SCALE GENOMIC DNA]</scope>
    <source>
        <strain evidence="12">KR32</strain>
    </source>
</reference>
<dbReference type="RefSeq" id="WP_152813511.1">
    <property type="nucleotide sequence ID" value="NZ_VJXX01000001.1"/>
</dbReference>
<dbReference type="AlphaFoldDB" id="A0A7X1NPM8"/>
<comment type="catalytic activity">
    <reaction evidence="6 7">
        <text>N(6)-[(R)-S(8)-aminomethyldihydrolipoyl]-L-lysyl-[protein] + (6S)-5,6,7,8-tetrahydrofolate = N(6)-[(R)-dihydrolipoyl]-L-lysyl-[protein] + (6R)-5,10-methylene-5,6,7,8-tetrahydrofolate + NH4(+)</text>
        <dbReference type="Rhea" id="RHEA:16945"/>
        <dbReference type="Rhea" id="RHEA-COMP:10475"/>
        <dbReference type="Rhea" id="RHEA-COMP:10492"/>
        <dbReference type="ChEBI" id="CHEBI:15636"/>
        <dbReference type="ChEBI" id="CHEBI:28938"/>
        <dbReference type="ChEBI" id="CHEBI:57453"/>
        <dbReference type="ChEBI" id="CHEBI:83100"/>
        <dbReference type="ChEBI" id="CHEBI:83143"/>
        <dbReference type="EC" id="2.1.2.10"/>
    </reaction>
</comment>
<dbReference type="Gene3D" id="3.30.1360.120">
    <property type="entry name" value="Probable tRNA modification gtpase trme, domain 1"/>
    <property type="match status" value="1"/>
</dbReference>
<dbReference type="FunFam" id="3.30.70.1400:FF:000001">
    <property type="entry name" value="Aminomethyltransferase"/>
    <property type="match status" value="1"/>
</dbReference>
<keyword evidence="11" id="KW-0489">Methyltransferase</keyword>
<protein>
    <recommendedName>
        <fullName evidence="2 7">Aminomethyltransferase</fullName>
        <ecNumber evidence="2 7">2.1.2.10</ecNumber>
    </recommendedName>
    <alternativeName>
        <fullName evidence="5 7">Glycine cleavage system T protein</fullName>
    </alternativeName>
</protein>
<evidence type="ECO:0000256" key="5">
    <source>
        <dbReference type="ARBA" id="ARBA00031395"/>
    </source>
</evidence>
<evidence type="ECO:0000256" key="1">
    <source>
        <dbReference type="ARBA" id="ARBA00008609"/>
    </source>
</evidence>
<dbReference type="GO" id="GO:0032259">
    <property type="term" value="P:methylation"/>
    <property type="evidence" value="ECO:0007669"/>
    <property type="project" value="UniProtKB-KW"/>
</dbReference>
<dbReference type="SUPFAM" id="SSF101790">
    <property type="entry name" value="Aminomethyltransferase beta-barrel domain"/>
    <property type="match status" value="1"/>
</dbReference>
<dbReference type="GO" id="GO:0008483">
    <property type="term" value="F:transaminase activity"/>
    <property type="evidence" value="ECO:0007669"/>
    <property type="project" value="UniProtKB-KW"/>
</dbReference>
<keyword evidence="12" id="KW-1185">Reference proteome</keyword>
<dbReference type="Pfam" id="PF01571">
    <property type="entry name" value="GCV_T"/>
    <property type="match status" value="1"/>
</dbReference>
<dbReference type="Gene3D" id="2.40.30.110">
    <property type="entry name" value="Aminomethyltransferase beta-barrel domains"/>
    <property type="match status" value="1"/>
</dbReference>
<proteinExistence type="inferred from homology"/>
<dbReference type="InterPro" id="IPR006222">
    <property type="entry name" value="GCVT_N"/>
</dbReference>
<dbReference type="InterPro" id="IPR022903">
    <property type="entry name" value="GcvT_bac"/>
</dbReference>
<dbReference type="GO" id="GO:0005960">
    <property type="term" value="C:glycine cleavage complex"/>
    <property type="evidence" value="ECO:0007669"/>
    <property type="project" value="InterPro"/>
</dbReference>
<dbReference type="GO" id="GO:0005829">
    <property type="term" value="C:cytosol"/>
    <property type="evidence" value="ECO:0007669"/>
    <property type="project" value="TreeGrafter"/>
</dbReference>
<dbReference type="Pfam" id="PF08669">
    <property type="entry name" value="GCV_T_C"/>
    <property type="match status" value="1"/>
</dbReference>
<keyword evidence="4 7" id="KW-0808">Transferase</keyword>
<gene>
    <name evidence="7 11" type="primary">gcvT</name>
    <name evidence="11" type="ORF">FNH21_07540</name>
</gene>
<evidence type="ECO:0000259" key="9">
    <source>
        <dbReference type="Pfam" id="PF01571"/>
    </source>
</evidence>
<dbReference type="Proteomes" id="UP000326464">
    <property type="component" value="Unassembled WGS sequence"/>
</dbReference>
<dbReference type="InterPro" id="IPR028896">
    <property type="entry name" value="GcvT/YgfZ/DmdA"/>
</dbReference>
<dbReference type="EMBL" id="VJXX01000001">
    <property type="protein sequence ID" value="MPY10577.1"/>
    <property type="molecule type" value="Genomic_DNA"/>
</dbReference>
<evidence type="ECO:0000256" key="4">
    <source>
        <dbReference type="ARBA" id="ARBA00022679"/>
    </source>
</evidence>
<dbReference type="InterPro" id="IPR006223">
    <property type="entry name" value="GcvT"/>
</dbReference>
<dbReference type="Gene3D" id="3.30.70.1400">
    <property type="entry name" value="Aminomethyltransferase beta-barrel domains"/>
    <property type="match status" value="1"/>
</dbReference>
<name>A0A7X1NPM8_9MICC</name>
<dbReference type="HAMAP" id="MF_00259">
    <property type="entry name" value="GcvT"/>
    <property type="match status" value="1"/>
</dbReference>
<dbReference type="PANTHER" id="PTHR43757">
    <property type="entry name" value="AMINOMETHYLTRANSFERASE"/>
    <property type="match status" value="1"/>
</dbReference>
<dbReference type="InterPro" id="IPR027266">
    <property type="entry name" value="TrmE/GcvT-like"/>
</dbReference>
<evidence type="ECO:0000256" key="7">
    <source>
        <dbReference type="HAMAP-Rule" id="MF_00259"/>
    </source>
</evidence>
<comment type="similarity">
    <text evidence="1 7">Belongs to the GcvT family.</text>
</comment>
<organism evidence="11 12">
    <name type="scientific">Arthrobacter bussei</name>
    <dbReference type="NCBI Taxonomy" id="2594179"/>
    <lineage>
        <taxon>Bacteria</taxon>
        <taxon>Bacillati</taxon>
        <taxon>Actinomycetota</taxon>
        <taxon>Actinomycetes</taxon>
        <taxon>Micrococcales</taxon>
        <taxon>Micrococcaceae</taxon>
        <taxon>Arthrobacter</taxon>
    </lineage>
</organism>
<evidence type="ECO:0000256" key="3">
    <source>
        <dbReference type="ARBA" id="ARBA00022576"/>
    </source>
</evidence>
<dbReference type="InterPro" id="IPR013977">
    <property type="entry name" value="GcvT_C"/>
</dbReference>
<keyword evidence="3 7" id="KW-0032">Aminotransferase</keyword>
<evidence type="ECO:0000313" key="11">
    <source>
        <dbReference type="EMBL" id="MPY10577.1"/>
    </source>
</evidence>
<comment type="subunit">
    <text evidence="7">The glycine cleavage system is composed of four proteins: P, T, L and H.</text>
</comment>
<evidence type="ECO:0000256" key="2">
    <source>
        <dbReference type="ARBA" id="ARBA00012616"/>
    </source>
</evidence>
<feature type="binding site" evidence="8">
    <location>
        <position position="203"/>
    </location>
    <ligand>
        <name>substrate</name>
    </ligand>
</feature>
<evidence type="ECO:0000259" key="10">
    <source>
        <dbReference type="Pfam" id="PF08669"/>
    </source>
</evidence>
<dbReference type="Gene3D" id="4.10.1250.10">
    <property type="entry name" value="Aminomethyltransferase fragment"/>
    <property type="match status" value="1"/>
</dbReference>
<feature type="domain" description="GCVT N-terminal" evidence="9">
    <location>
        <begin position="10"/>
        <end position="270"/>
    </location>
</feature>
<comment type="function">
    <text evidence="7">The glycine cleavage system catalyzes the degradation of glycine.</text>
</comment>
<dbReference type="EC" id="2.1.2.10" evidence="2 7"/>
<dbReference type="PIRSF" id="PIRSF006487">
    <property type="entry name" value="GcvT"/>
    <property type="match status" value="1"/>
</dbReference>
<dbReference type="NCBIfam" id="NF001567">
    <property type="entry name" value="PRK00389.1"/>
    <property type="match status" value="1"/>
</dbReference>
<dbReference type="InterPro" id="IPR029043">
    <property type="entry name" value="GcvT/YgfZ_C"/>
</dbReference>
<evidence type="ECO:0000256" key="6">
    <source>
        <dbReference type="ARBA" id="ARBA00047665"/>
    </source>
</evidence>
<evidence type="ECO:0000313" key="12">
    <source>
        <dbReference type="Proteomes" id="UP000326464"/>
    </source>
</evidence>
<accession>A0A7X1NPM8</accession>
<dbReference type="OrthoDB" id="9774591at2"/>
<dbReference type="PANTHER" id="PTHR43757:SF2">
    <property type="entry name" value="AMINOMETHYLTRANSFERASE, MITOCHONDRIAL"/>
    <property type="match status" value="1"/>
</dbReference>
<dbReference type="GO" id="GO:0008168">
    <property type="term" value="F:methyltransferase activity"/>
    <property type="evidence" value="ECO:0007669"/>
    <property type="project" value="UniProtKB-KW"/>
</dbReference>
<dbReference type="SUPFAM" id="SSF103025">
    <property type="entry name" value="Folate-binding domain"/>
    <property type="match status" value="1"/>
</dbReference>
<dbReference type="FunFam" id="2.40.30.110:FF:000003">
    <property type="entry name" value="Aminomethyltransferase"/>
    <property type="match status" value="1"/>
</dbReference>
<dbReference type="NCBIfam" id="TIGR00528">
    <property type="entry name" value="gcvT"/>
    <property type="match status" value="1"/>
</dbReference>
<sequence length="377" mass="40027">MSEQSKHTALYTQHEAHGASFTDFGGWQMPLKYRSELEEHHTVRKAAGLFDLSHMGEVLVTGPQAAEFLNYALVSNLAVMAVGKAKYSLICTAEGGVIDDLITYRLAEDSFLVVPNASNAPVVAEALRIRANSFDVAVEDQSEATSLIAVQGPTAEAVLLDLARPEDGALIRELKYYASVELELAGLPVLLARTGYTGEDGFEIFIGSNVAVRLWDAALQAGDAHGLLPCGLAARDSLRLEAGMPLYGHELGLDTNPFEAGLGPVVSTKKADDFVGRAVLEPLKAVEPARRLVGLRAVGRRSARAGYDVVVGGVPVGTVTSGLPSPTLGYPVALAYVDAAHAAIGTEVQVDLRGRPEPFTVIPTPFYKREKPAGPAQ</sequence>
<feature type="domain" description="Aminomethyltransferase C-terminal" evidence="10">
    <location>
        <begin position="290"/>
        <end position="368"/>
    </location>
</feature>